<sequence length="480" mass="54747">MSNRVKVVEKRGAGLSIRWQPLQGQAAYRGTPFPNAPGNQADDTTYTLPLTTLREFTMLRFMDSVTDKPEWTRKVFERAIVDKWMGEVVTPGESPETEFTLKMFEYCIKELQDLVPRYLESPNGAMKVYNGDVYKSDVAVPQQTKLALQQTPIPLIYGRTKVLPAGSEVTNLEDCVKRCGEGEVVHLPKPRSPNLVVPDDTSGGYSRTFQWLPCEVDISGNKPKITTCINNLHPQKHSELYGLIEDVIEAALPLWDLTLAPLCESSFRFAQRIVYDECLYDPDPESLPDSEQIQPLEGESEDDFLERKWQWFETTRVVVLPEPLEVYKRLEEPKPLSLKDTFGSRPLQIIVKLANIHLTPEKPEYEGGTWHVEGTMNEAICATALYYYSCENTTPSELSFRQVSDESNARQMGYLQDHHDWLAPVFGLEQYGAPFQFVGSVETREGRLITFPNILLTKFNHFNSPIPRNLAIESSWHFSW</sequence>
<keyword evidence="4" id="KW-1185">Reference proteome</keyword>
<protein>
    <submittedName>
        <fullName evidence="3">Uncharacterized protein</fullName>
    </submittedName>
</protein>
<organism evidence="3 4">
    <name type="scientific">Candolleomyces aberdarensis</name>
    <dbReference type="NCBI Taxonomy" id="2316362"/>
    <lineage>
        <taxon>Eukaryota</taxon>
        <taxon>Fungi</taxon>
        <taxon>Dikarya</taxon>
        <taxon>Basidiomycota</taxon>
        <taxon>Agaricomycotina</taxon>
        <taxon>Agaricomycetes</taxon>
        <taxon>Agaricomycetidae</taxon>
        <taxon>Agaricales</taxon>
        <taxon>Agaricineae</taxon>
        <taxon>Psathyrellaceae</taxon>
        <taxon>Candolleomyces</taxon>
    </lineage>
</organism>
<dbReference type="EMBL" id="SDEE01000132">
    <property type="protein sequence ID" value="RXW20822.1"/>
    <property type="molecule type" value="Genomic_DNA"/>
</dbReference>
<comment type="caution">
    <text evidence="3">The sequence shown here is derived from an EMBL/GenBank/DDBJ whole genome shotgun (WGS) entry which is preliminary data.</text>
</comment>
<feature type="domain" description="DUF4246" evidence="1">
    <location>
        <begin position="154"/>
        <end position="462"/>
    </location>
</feature>
<dbReference type="OrthoDB" id="415532at2759"/>
<feature type="domain" description="DUF4246" evidence="2">
    <location>
        <begin position="12"/>
        <end position="86"/>
    </location>
</feature>
<name>A0A4Q2DNT2_9AGAR</name>
<dbReference type="PANTHER" id="PTHR33119:SF1">
    <property type="entry name" value="FE2OG DIOXYGENASE DOMAIN-CONTAINING PROTEIN"/>
    <property type="match status" value="1"/>
</dbReference>
<reference evidence="3 4" key="1">
    <citation type="submission" date="2019-01" db="EMBL/GenBank/DDBJ databases">
        <title>Draft genome sequence of Psathyrella aberdarensis IHI B618.</title>
        <authorList>
            <person name="Buettner E."/>
            <person name="Kellner H."/>
        </authorList>
    </citation>
    <scope>NUCLEOTIDE SEQUENCE [LARGE SCALE GENOMIC DNA]</scope>
    <source>
        <strain evidence="3 4">IHI B618</strain>
    </source>
</reference>
<evidence type="ECO:0000259" key="2">
    <source>
        <dbReference type="Pfam" id="PF21666"/>
    </source>
</evidence>
<dbReference type="Pfam" id="PF14033">
    <property type="entry name" value="DUF4246"/>
    <property type="match status" value="1"/>
</dbReference>
<evidence type="ECO:0000259" key="1">
    <source>
        <dbReference type="Pfam" id="PF14033"/>
    </source>
</evidence>
<proteinExistence type="predicted"/>
<dbReference type="InterPro" id="IPR025340">
    <property type="entry name" value="DUF4246"/>
</dbReference>
<dbReference type="Pfam" id="PF21666">
    <property type="entry name" value="DUF4246_N"/>
    <property type="match status" value="1"/>
</dbReference>
<dbReference type="AlphaFoldDB" id="A0A4Q2DNT2"/>
<dbReference type="InterPro" id="IPR049207">
    <property type="entry name" value="DUF4246_N"/>
</dbReference>
<dbReference type="InterPro" id="IPR049192">
    <property type="entry name" value="DUF4246_C"/>
</dbReference>
<gene>
    <name evidence="3" type="ORF">EST38_g5042</name>
</gene>
<dbReference type="PANTHER" id="PTHR33119">
    <property type="entry name" value="IFI3P"/>
    <property type="match status" value="1"/>
</dbReference>
<dbReference type="Proteomes" id="UP000290288">
    <property type="component" value="Unassembled WGS sequence"/>
</dbReference>
<dbReference type="STRING" id="2316362.A0A4Q2DNT2"/>
<accession>A0A4Q2DNT2</accession>
<evidence type="ECO:0000313" key="3">
    <source>
        <dbReference type="EMBL" id="RXW20822.1"/>
    </source>
</evidence>
<evidence type="ECO:0000313" key="4">
    <source>
        <dbReference type="Proteomes" id="UP000290288"/>
    </source>
</evidence>